<dbReference type="EMBL" id="WTVM01000041">
    <property type="protein sequence ID" value="NMG03048.1"/>
    <property type="molecule type" value="Genomic_DNA"/>
</dbReference>
<dbReference type="SUPFAM" id="SSF47413">
    <property type="entry name" value="lambda repressor-like DNA-binding domains"/>
    <property type="match status" value="1"/>
</dbReference>
<gene>
    <name evidence="2" type="ORF">GPA21_08680</name>
</gene>
<dbReference type="GO" id="GO:0003677">
    <property type="term" value="F:DNA binding"/>
    <property type="evidence" value="ECO:0007669"/>
    <property type="project" value="InterPro"/>
</dbReference>
<dbReference type="Pfam" id="PF13443">
    <property type="entry name" value="HTH_26"/>
    <property type="match status" value="1"/>
</dbReference>
<name>A0A972FCU8_9RHOO</name>
<accession>A0A972FCU8</accession>
<proteinExistence type="predicted"/>
<dbReference type="PROSITE" id="PS50943">
    <property type="entry name" value="HTH_CROC1"/>
    <property type="match status" value="1"/>
</dbReference>
<dbReference type="RefSeq" id="WP_168987807.1">
    <property type="nucleotide sequence ID" value="NZ_CAWPHM010000266.1"/>
</dbReference>
<reference evidence="2" key="1">
    <citation type="submission" date="2019-12" db="EMBL/GenBank/DDBJ databases">
        <title>Comparative genomics gives insights into the taxonomy of the Azoarcus-Aromatoleum group and reveals separate origins of nif in the plant-associated Azoarcus and non-plant-associated Aromatoleum sub-groups.</title>
        <authorList>
            <person name="Lafos M."/>
            <person name="Maluk M."/>
            <person name="Batista M."/>
            <person name="Junghare M."/>
            <person name="Carmona M."/>
            <person name="Faoro H."/>
            <person name="Cruz L.M."/>
            <person name="Battistoni F."/>
            <person name="De Souza E."/>
            <person name="Pedrosa F."/>
            <person name="Chen W.-M."/>
            <person name="Poole P.S."/>
            <person name="Dixon R.A."/>
            <person name="James E.K."/>
        </authorList>
    </citation>
    <scope>NUCLEOTIDE SEQUENCE</scope>
    <source>
        <strain evidence="2">NSC3</strain>
    </source>
</reference>
<comment type="caution">
    <text evidence="2">The sequence shown here is derived from an EMBL/GenBank/DDBJ whole genome shotgun (WGS) entry which is preliminary data.</text>
</comment>
<evidence type="ECO:0000313" key="2">
    <source>
        <dbReference type="EMBL" id="NMG03048.1"/>
    </source>
</evidence>
<evidence type="ECO:0000259" key="1">
    <source>
        <dbReference type="PROSITE" id="PS50943"/>
    </source>
</evidence>
<dbReference type="SMART" id="SM00530">
    <property type="entry name" value="HTH_XRE"/>
    <property type="match status" value="1"/>
</dbReference>
<feature type="domain" description="HTH cro/C1-type" evidence="1">
    <location>
        <begin position="22"/>
        <end position="68"/>
    </location>
</feature>
<evidence type="ECO:0000313" key="3">
    <source>
        <dbReference type="Proteomes" id="UP000599523"/>
    </source>
</evidence>
<dbReference type="AlphaFoldDB" id="A0A972FCU8"/>
<protein>
    <submittedName>
        <fullName evidence="2">Helix-turn-helix domain-containing protein</fullName>
    </submittedName>
</protein>
<keyword evidence="3" id="KW-1185">Reference proteome</keyword>
<dbReference type="Proteomes" id="UP000599523">
    <property type="component" value="Unassembled WGS sequence"/>
</dbReference>
<dbReference type="CDD" id="cd00093">
    <property type="entry name" value="HTH_XRE"/>
    <property type="match status" value="1"/>
</dbReference>
<dbReference type="InterPro" id="IPR010982">
    <property type="entry name" value="Lambda_DNA-bd_dom_sf"/>
</dbReference>
<sequence length="79" mass="9146">MLKFKLRELLSEKQFRDGKLTTLVELSQATGIHRNTLSALANFKRDANPTIEVIDKLCAYFDCPIEQLVEYIPDHKLPR</sequence>
<dbReference type="Gene3D" id="1.10.260.40">
    <property type="entry name" value="lambda repressor-like DNA-binding domains"/>
    <property type="match status" value="1"/>
</dbReference>
<organism evidence="2 3">
    <name type="scientific">Azoarcus taiwanensis</name>
    <dbReference type="NCBI Taxonomy" id="666964"/>
    <lineage>
        <taxon>Bacteria</taxon>
        <taxon>Pseudomonadati</taxon>
        <taxon>Pseudomonadota</taxon>
        <taxon>Betaproteobacteria</taxon>
        <taxon>Rhodocyclales</taxon>
        <taxon>Zoogloeaceae</taxon>
        <taxon>Azoarcus</taxon>
    </lineage>
</organism>
<dbReference type="InterPro" id="IPR001387">
    <property type="entry name" value="Cro/C1-type_HTH"/>
</dbReference>